<dbReference type="Pfam" id="PF06972">
    <property type="entry name" value="GIP1_N"/>
    <property type="match status" value="1"/>
</dbReference>
<evidence type="ECO:0000259" key="5">
    <source>
        <dbReference type="Pfam" id="PF06972"/>
    </source>
</evidence>
<dbReference type="InterPro" id="IPR036523">
    <property type="entry name" value="SurE-like_sf"/>
</dbReference>
<dbReference type="GO" id="GO:0008252">
    <property type="term" value="F:nucleotidase activity"/>
    <property type="evidence" value="ECO:0007669"/>
    <property type="project" value="InterPro"/>
</dbReference>
<organism evidence="6">
    <name type="scientific">Zea mays</name>
    <name type="common">Maize</name>
    <dbReference type="NCBI Taxonomy" id="4577"/>
    <lineage>
        <taxon>Eukaryota</taxon>
        <taxon>Viridiplantae</taxon>
        <taxon>Streptophyta</taxon>
        <taxon>Embryophyta</taxon>
        <taxon>Tracheophyta</taxon>
        <taxon>Spermatophyta</taxon>
        <taxon>Magnoliopsida</taxon>
        <taxon>Liliopsida</taxon>
        <taxon>Poales</taxon>
        <taxon>Poaceae</taxon>
        <taxon>PACMAD clade</taxon>
        <taxon>Panicoideae</taxon>
        <taxon>Andropogonodae</taxon>
        <taxon>Andropogoneae</taxon>
        <taxon>Tripsacinae</taxon>
        <taxon>Zea</taxon>
    </lineage>
</organism>
<evidence type="ECO:0000313" key="6">
    <source>
        <dbReference type="EMBL" id="ONL98832.1"/>
    </source>
</evidence>
<dbReference type="AlphaFoldDB" id="A0A1D6K5H2"/>
<feature type="domain" description="GBF-interacting protein 1 N-terminal" evidence="5">
    <location>
        <begin position="1"/>
        <end position="39"/>
    </location>
</feature>
<comment type="similarity">
    <text evidence="1">Belongs to the SurE nucleotidase family.</text>
</comment>
<dbReference type="PANTHER" id="PTHR30457:SF5">
    <property type="entry name" value="OS01G0709400 PROTEIN"/>
    <property type="match status" value="1"/>
</dbReference>
<evidence type="ECO:0000256" key="2">
    <source>
        <dbReference type="ARBA" id="ARBA00022723"/>
    </source>
</evidence>
<evidence type="ECO:0000256" key="1">
    <source>
        <dbReference type="ARBA" id="ARBA00011062"/>
    </source>
</evidence>
<evidence type="ECO:0000256" key="3">
    <source>
        <dbReference type="ARBA" id="ARBA00022801"/>
    </source>
</evidence>
<keyword evidence="2" id="KW-0479">Metal-binding</keyword>
<keyword evidence="3" id="KW-0378">Hydrolase</keyword>
<dbReference type="InterPro" id="IPR030048">
    <property type="entry name" value="SurE"/>
</dbReference>
<protein>
    <submittedName>
        <fullName evidence="6">Uncharacterized protein</fullName>
    </submittedName>
</protein>
<accession>A0A1D6K5H2</accession>
<dbReference type="EMBL" id="CM007647">
    <property type="protein sequence ID" value="ONL98832.1"/>
    <property type="molecule type" value="Genomic_DNA"/>
</dbReference>
<dbReference type="Pfam" id="PF01975">
    <property type="entry name" value="SurE"/>
    <property type="match status" value="1"/>
</dbReference>
<dbReference type="PANTHER" id="PTHR30457">
    <property type="entry name" value="5'-NUCLEOTIDASE SURE"/>
    <property type="match status" value="1"/>
</dbReference>
<dbReference type="STRING" id="4577.A0A1D6K5H2"/>
<gene>
    <name evidence="6" type="ORF">ZEAMMB73_Zm00001d029486</name>
</gene>
<name>A0A1D6K5H2_MAIZE</name>
<dbReference type="InParanoid" id="A0A1D6K5H2"/>
<dbReference type="GO" id="GO:0046872">
    <property type="term" value="F:metal ion binding"/>
    <property type="evidence" value="ECO:0007669"/>
    <property type="project" value="UniProtKB-KW"/>
</dbReference>
<evidence type="ECO:0000259" key="4">
    <source>
        <dbReference type="Pfam" id="PF01975"/>
    </source>
</evidence>
<reference evidence="6" key="1">
    <citation type="submission" date="2015-12" db="EMBL/GenBank/DDBJ databases">
        <title>Update maize B73 reference genome by single molecule sequencing technologies.</title>
        <authorList>
            <consortium name="Maize Genome Sequencing Project"/>
            <person name="Ware D."/>
        </authorList>
    </citation>
    <scope>NUCLEOTIDE SEQUENCE [LARGE SCALE GENOMIC DNA]</scope>
    <source>
        <tissue evidence="6">Seedling</tissue>
    </source>
</reference>
<dbReference type="InterPro" id="IPR002828">
    <property type="entry name" value="SurE-like_Pase/nucleotidase"/>
</dbReference>
<feature type="domain" description="Survival protein SurE-like phosphatase/nucleotidase" evidence="4">
    <location>
        <begin position="129"/>
        <end position="198"/>
    </location>
</feature>
<dbReference type="InterPro" id="IPR009719">
    <property type="entry name" value="GIP1_N"/>
</dbReference>
<sequence length="201" mass="23259">MVQSFKGILADRSEGEIYATLCDCGMDPDIAVDRLISQENEVLDLNVQIASFYDEDSVFVTSCYIHLHLWTIESFNPCKFDLIPLSFLILGTDLFEVVEPSKKGRYLTKKRLKLQRKRIKNERKEANKNDQQSIMRKGKKIKQKFLKAKARLKYKIEKVINGINKRPNCGYEMFHSSVITAARKALVYVIPSIAISLNWYM</sequence>
<proteinExistence type="inferred from homology"/>
<dbReference type="Gene3D" id="3.40.1210.10">
    <property type="entry name" value="Survival protein SurE-like phosphatase/nucleotidase"/>
    <property type="match status" value="1"/>
</dbReference>
<dbReference type="SUPFAM" id="SSF64167">
    <property type="entry name" value="SurE-like"/>
    <property type="match status" value="1"/>
</dbReference>